<name>A0ABS3YN49_9BACT</name>
<proteinExistence type="predicted"/>
<dbReference type="PROSITE" id="PS51257">
    <property type="entry name" value="PROKAR_LIPOPROTEIN"/>
    <property type="match status" value="1"/>
</dbReference>
<dbReference type="Proteomes" id="UP000677244">
    <property type="component" value="Unassembled WGS sequence"/>
</dbReference>
<evidence type="ECO:0000313" key="2">
    <source>
        <dbReference type="Proteomes" id="UP000677244"/>
    </source>
</evidence>
<evidence type="ECO:0000313" key="1">
    <source>
        <dbReference type="EMBL" id="MBO9199324.1"/>
    </source>
</evidence>
<reference evidence="1 2" key="1">
    <citation type="submission" date="2021-03" db="EMBL/GenBank/DDBJ databases">
        <title>Assistant Professor.</title>
        <authorList>
            <person name="Huq M.A."/>
        </authorList>
    </citation>
    <scope>NUCLEOTIDE SEQUENCE [LARGE SCALE GENOMIC DNA]</scope>
    <source>
        <strain evidence="1 2">MAH-29</strain>
    </source>
</reference>
<protein>
    <recommendedName>
        <fullName evidence="3">Lipoprotein</fullName>
    </recommendedName>
</protein>
<gene>
    <name evidence="1" type="ORF">J7I42_03540</name>
</gene>
<dbReference type="RefSeq" id="WP_209137391.1">
    <property type="nucleotide sequence ID" value="NZ_JAGHKO010000001.1"/>
</dbReference>
<keyword evidence="2" id="KW-1185">Reference proteome</keyword>
<organism evidence="1 2">
    <name type="scientific">Niastella soli</name>
    <dbReference type="NCBI Taxonomy" id="2821487"/>
    <lineage>
        <taxon>Bacteria</taxon>
        <taxon>Pseudomonadati</taxon>
        <taxon>Bacteroidota</taxon>
        <taxon>Chitinophagia</taxon>
        <taxon>Chitinophagales</taxon>
        <taxon>Chitinophagaceae</taxon>
        <taxon>Niastella</taxon>
    </lineage>
</organism>
<comment type="caution">
    <text evidence="1">The sequence shown here is derived from an EMBL/GenBank/DDBJ whole genome shotgun (WGS) entry which is preliminary data.</text>
</comment>
<dbReference type="EMBL" id="JAGHKO010000001">
    <property type="protein sequence ID" value="MBO9199324.1"/>
    <property type="molecule type" value="Genomic_DNA"/>
</dbReference>
<evidence type="ECO:0008006" key="3">
    <source>
        <dbReference type="Google" id="ProtNLM"/>
    </source>
</evidence>
<accession>A0ABS3YN49</accession>
<sequence length="337" mass="39603">MKKYRSLLVFVLLLAACQQQKPDRPISFYYWKTQFGLNGYEQDVLREHAVDTLYVRYFDIDFKPEATQPEPVSPIQLDSSIKRYNVVPVIFIKNRTFERLQPADINTLVVNVSRLVHQINQSQQLTTREIQFDCDWTESTRDNFFEFIRRYRDIAVCKISATIRLHQVKYKERTGIPPVNSGVLMYYNMGAINGDNNNSIYEKAIANRYNAYIRSYPLPLDVALPLFSWGLQLRNGRVVELLNKTNFTQFNNDSNFTILTNNRYQAKHACFKAGYYFQQGDEIKAEHVPAEDLLEITKQINQHTNRRIGKLIFYDLDSTNLIQYEKDIYKKVRSSLN</sequence>